<dbReference type="InParanoid" id="A0A078B7T6"/>
<sequence>MANKQNQSTQRQSENQKQNGFFQKRQFSQSNLHRRNPSDQYQDQKGSAFKGDERATGFQTTRGFLRSGGNTGNNNFFNSQFTTMNNINVNLNFQDQNMRSQGQISNPDIIKLREQVSNNLKDLELKKLALSHQKKFQEVMNINFRQYFCQKKGFPKVFEEINSVNVLSSELTRTLSCYKYELSQILQDITVSFNQIFENLLEQCYLNDKDTQTIVENKIKENALNEREFEKQKLQFQEKIFHLKLKIKAKDLEIKFVKETSQMYEDEVAALRDIIKSEVMNAEIQQIKKRSGGNKQEEEDKEERNKVFKSISDNPMFSSNLTDLQNIMNEMETEQLNKESILKDMEKFQKAILRANKINASTQVDEGELFWKPQNFLGGPNSGGIVGGTQTRAVSDGTLTQIKFKDQYQFQVPTQNINLNSNMVKLKKDDQEFSNKIGLDLGRESTVSKDGVFDIAKVKTMAQDLADNWNIPTYIIAFISNSLDQNQAGRVLPWVFFRKQIYEIYDERIKFASEIQGFINSNYIALEEFLLLYFLKKYQLRRLAEIKVIEFISSLKYYMKIWPRAKVFANLAGMLQLGDSMSTDASNHSSDIYLQEFFYFCYSQYMRLKDQPNMSGALSQNGALVDYNDESTYVSAEREPLITRLTLFWMNQSEIAKWNHKLKRYVKKIPDNMGNEIEQLDLDVLLSLYIEEFIARKKKNQKTLTKLFVKQFQEQDGIFSFDEIKSICRAVQPDESISPLITYPQEICFSRTYLFALTSGTNSFEITSKDFLESAYRNGIDNPYPIIQKRINLYGNDIDLEMLLQELTQSEGSLSQFQNQHLPSTFGSGTGSNGNRSQMNRRNYKDPSGLSFGMNAPGSSRTNADLRQLSNNRSTTGFKGEANIFNQKSAFDQNRTSPQKGKQALETKLVIPSFNSSTALFAQHFSILRELKKNIEELKKKKESNENIKEQNVVMDKIINHLDSACQFLNFPVQM</sequence>
<proteinExistence type="predicted"/>
<evidence type="ECO:0000313" key="3">
    <source>
        <dbReference type="EMBL" id="CDW89618.1"/>
    </source>
</evidence>
<name>A0A078B7T6_STYLE</name>
<gene>
    <name evidence="3" type="primary">Contig15989.g17038</name>
    <name evidence="3" type="ORF">STYLEM_18752</name>
</gene>
<organism evidence="3 4">
    <name type="scientific">Stylonychia lemnae</name>
    <name type="common">Ciliate</name>
    <dbReference type="NCBI Taxonomy" id="5949"/>
    <lineage>
        <taxon>Eukaryota</taxon>
        <taxon>Sar</taxon>
        <taxon>Alveolata</taxon>
        <taxon>Ciliophora</taxon>
        <taxon>Intramacronucleata</taxon>
        <taxon>Spirotrichea</taxon>
        <taxon>Stichotrichia</taxon>
        <taxon>Sporadotrichida</taxon>
        <taxon>Oxytrichidae</taxon>
        <taxon>Stylonychinae</taxon>
        <taxon>Stylonychia</taxon>
    </lineage>
</organism>
<feature type="compositionally biased region" description="Polar residues" evidence="2">
    <location>
        <begin position="1"/>
        <end position="31"/>
    </location>
</feature>
<evidence type="ECO:0008006" key="5">
    <source>
        <dbReference type="Google" id="ProtNLM"/>
    </source>
</evidence>
<dbReference type="OMA" id="CYRYELG"/>
<evidence type="ECO:0000313" key="4">
    <source>
        <dbReference type="Proteomes" id="UP000039865"/>
    </source>
</evidence>
<dbReference type="OrthoDB" id="313172at2759"/>
<keyword evidence="4" id="KW-1185">Reference proteome</keyword>
<reference evidence="3 4" key="1">
    <citation type="submission" date="2014-06" db="EMBL/GenBank/DDBJ databases">
        <authorList>
            <person name="Swart Estienne"/>
        </authorList>
    </citation>
    <scope>NUCLEOTIDE SEQUENCE [LARGE SCALE GENOMIC DNA]</scope>
    <source>
        <strain evidence="3 4">130c</strain>
    </source>
</reference>
<dbReference type="Proteomes" id="UP000039865">
    <property type="component" value="Unassembled WGS sequence"/>
</dbReference>
<dbReference type="PANTHER" id="PTHR34894">
    <property type="entry name" value="SAM-DEPENDENT METHYLTRANSFERASE RSMI, CONSERVED SITE"/>
    <property type="match status" value="1"/>
</dbReference>
<feature type="coiled-coil region" evidence="1">
    <location>
        <begin position="921"/>
        <end position="951"/>
    </location>
</feature>
<dbReference type="EMBL" id="CCKQ01017721">
    <property type="protein sequence ID" value="CDW89618.1"/>
    <property type="molecule type" value="Genomic_DNA"/>
</dbReference>
<protein>
    <recommendedName>
        <fullName evidence="5">EF-hand domain-containing protein</fullName>
    </recommendedName>
</protein>
<accession>A0A078B7T6</accession>
<evidence type="ECO:0000256" key="2">
    <source>
        <dbReference type="SAM" id="MobiDB-lite"/>
    </source>
</evidence>
<keyword evidence="1" id="KW-0175">Coiled coil</keyword>
<feature type="region of interest" description="Disordered" evidence="2">
    <location>
        <begin position="1"/>
        <end position="57"/>
    </location>
</feature>
<feature type="region of interest" description="Disordered" evidence="2">
    <location>
        <begin position="819"/>
        <end position="865"/>
    </location>
</feature>
<evidence type="ECO:0000256" key="1">
    <source>
        <dbReference type="SAM" id="Coils"/>
    </source>
</evidence>
<dbReference type="AlphaFoldDB" id="A0A078B7T6"/>
<dbReference type="PANTHER" id="PTHR34894:SF5">
    <property type="entry name" value="EF-HAND DOMAIN-CONTAINING PROTEIN"/>
    <property type="match status" value="1"/>
</dbReference>